<organism evidence="8 9">
    <name type="scientific">Exobacillus caeni</name>
    <dbReference type="NCBI Taxonomy" id="2574798"/>
    <lineage>
        <taxon>Bacteria</taxon>
        <taxon>Bacillati</taxon>
        <taxon>Bacillota</taxon>
        <taxon>Bacilli</taxon>
        <taxon>Bacillales</taxon>
        <taxon>Guptibacillaceae</taxon>
        <taxon>Exobacillus</taxon>
    </lineage>
</organism>
<dbReference type="Pfam" id="PF02274">
    <property type="entry name" value="ADI"/>
    <property type="match status" value="1"/>
</dbReference>
<keyword evidence="6" id="KW-0963">Cytoplasm</keyword>
<name>A0A5R9F6W3_9BACL</name>
<dbReference type="Gene3D" id="3.75.10.10">
    <property type="entry name" value="L-arginine/glycine Amidinotransferase, Chain A"/>
    <property type="match status" value="1"/>
</dbReference>
<evidence type="ECO:0000256" key="2">
    <source>
        <dbReference type="ARBA" id="ARBA00010206"/>
    </source>
</evidence>
<evidence type="ECO:0000256" key="7">
    <source>
        <dbReference type="PIRSR" id="PIRSR006356-1"/>
    </source>
</evidence>
<dbReference type="GO" id="GO:0016990">
    <property type="term" value="F:arginine deiminase activity"/>
    <property type="evidence" value="ECO:0007669"/>
    <property type="project" value="UniProtKB-UniRule"/>
</dbReference>
<dbReference type="PANTHER" id="PTHR47271">
    <property type="entry name" value="ARGININE DEIMINASE"/>
    <property type="match status" value="1"/>
</dbReference>
<keyword evidence="4 6" id="KW-0378">Hydrolase</keyword>
<evidence type="ECO:0000313" key="8">
    <source>
        <dbReference type="EMBL" id="TLS38771.1"/>
    </source>
</evidence>
<evidence type="ECO:0000256" key="5">
    <source>
        <dbReference type="ARBA" id="ARBA00049429"/>
    </source>
</evidence>
<dbReference type="InterPro" id="IPR003876">
    <property type="entry name" value="Arg_deiminase"/>
</dbReference>
<dbReference type="OrthoDB" id="9807502at2"/>
<dbReference type="Proteomes" id="UP000308230">
    <property type="component" value="Unassembled WGS sequence"/>
</dbReference>
<dbReference type="NCBIfam" id="TIGR01078">
    <property type="entry name" value="arcA"/>
    <property type="match status" value="1"/>
</dbReference>
<evidence type="ECO:0000313" key="9">
    <source>
        <dbReference type="Proteomes" id="UP000308230"/>
    </source>
</evidence>
<evidence type="ECO:0000256" key="1">
    <source>
        <dbReference type="ARBA" id="ARBA00005213"/>
    </source>
</evidence>
<comment type="caution">
    <text evidence="8">The sequence shown here is derived from an EMBL/GenBank/DDBJ whole genome shotgun (WGS) entry which is preliminary data.</text>
</comment>
<dbReference type="EC" id="3.5.3.6" evidence="6"/>
<dbReference type="Gene3D" id="1.10.3930.10">
    <property type="entry name" value="Arginine deiminase"/>
    <property type="match status" value="1"/>
</dbReference>
<dbReference type="RefSeq" id="WP_138121953.1">
    <property type="nucleotide sequence ID" value="NZ_SWLG01000001.1"/>
</dbReference>
<accession>A0A5R9F6W3</accession>
<dbReference type="AlphaFoldDB" id="A0A5R9F6W3"/>
<dbReference type="NCBIfam" id="NF002381">
    <property type="entry name" value="PRK01388.1"/>
    <property type="match status" value="1"/>
</dbReference>
<evidence type="ECO:0000256" key="6">
    <source>
        <dbReference type="HAMAP-Rule" id="MF_00242"/>
    </source>
</evidence>
<gene>
    <name evidence="6 8" type="primary">arcA</name>
    <name evidence="8" type="ORF">FCL54_00170</name>
</gene>
<comment type="catalytic activity">
    <reaction evidence="5 6">
        <text>L-arginine + H2O = L-citrulline + NH4(+)</text>
        <dbReference type="Rhea" id="RHEA:19597"/>
        <dbReference type="ChEBI" id="CHEBI:15377"/>
        <dbReference type="ChEBI" id="CHEBI:28938"/>
        <dbReference type="ChEBI" id="CHEBI:32682"/>
        <dbReference type="ChEBI" id="CHEBI:57743"/>
        <dbReference type="EC" id="3.5.3.6"/>
    </reaction>
</comment>
<comment type="similarity">
    <text evidence="2 6">Belongs to the arginine deiminase family.</text>
</comment>
<dbReference type="GO" id="GO:0019546">
    <property type="term" value="P:L-arginine deiminase pathway"/>
    <property type="evidence" value="ECO:0007669"/>
    <property type="project" value="UniProtKB-UniRule"/>
</dbReference>
<dbReference type="PANTHER" id="PTHR47271:SF2">
    <property type="entry name" value="ARGININE DEIMINASE"/>
    <property type="match status" value="1"/>
</dbReference>
<comment type="pathway">
    <text evidence="1 6">Amino-acid degradation; L-arginine degradation via ADI pathway; carbamoyl phosphate from L-arginine: step 1/2.</text>
</comment>
<sequence length="410" mass="46473">MKKPIHITSEIGTLKKVLLHRPGKEIDNLTPEYLERLLFDDIPFLPKMQEEHDQFAETLRNRGIEVVYLENLTAEALRTEELRRQFVEKVLYNSKYKENGAYEHLKNYLLDLPNDELVQKVMSGVLKKEIQKNKRKHLYEIMEAHDPFYLDPMPNLVFTRDPAAGIGNGVSISRMYSEARRRESQFVRTIINHHPDFTDDEIPEWFSEESLVPMEGGDQLVLSDRVVAVGVSARTSPLAIEKLAENLLNSSGYEKVVAIEIPKSRAFMHLDTVFTMVDHDKFAIHHAIQGPAGKMNIYILEKGADGEMQIEHRENLSDVLKEVLSLKSIVLIPCGGGDRIDAAREQWNDGSNTLAIAPGVVVTYDRNVVTNRVLREHGIEVLEVPSSELARGRGGPRCMSMPLVRASLSD</sequence>
<protein>
    <recommendedName>
        <fullName evidence="6">Arginine deiminase</fullName>
        <shortName evidence="6">ADI</shortName>
        <ecNumber evidence="6">3.5.3.6</ecNumber>
    </recommendedName>
    <alternativeName>
        <fullName evidence="6">Arginine dihydrolase</fullName>
        <shortName evidence="6">AD</shortName>
    </alternativeName>
</protein>
<dbReference type="PIRSF" id="PIRSF006356">
    <property type="entry name" value="Arg_deiminase"/>
    <property type="match status" value="1"/>
</dbReference>
<keyword evidence="3 6" id="KW-0056">Arginine metabolism</keyword>
<dbReference type="GO" id="GO:0005737">
    <property type="term" value="C:cytoplasm"/>
    <property type="evidence" value="ECO:0007669"/>
    <property type="project" value="UniProtKB-SubCell"/>
</dbReference>
<keyword evidence="9" id="KW-1185">Reference proteome</keyword>
<dbReference type="SUPFAM" id="SSF55909">
    <property type="entry name" value="Pentein"/>
    <property type="match status" value="1"/>
</dbReference>
<dbReference type="UniPathway" id="UPA00254">
    <property type="reaction ID" value="UER00364"/>
</dbReference>
<reference evidence="8 9" key="1">
    <citation type="submission" date="2019-04" db="EMBL/GenBank/DDBJ databases">
        <title>Bacillus caeni sp. nov., a bacterium isolated from mangrove sediment.</title>
        <authorList>
            <person name="Huang H."/>
            <person name="Mo K."/>
            <person name="Hu Y."/>
        </authorList>
    </citation>
    <scope>NUCLEOTIDE SEQUENCE [LARGE SCALE GENOMIC DNA]</scope>
    <source>
        <strain evidence="8 9">HB172195</strain>
    </source>
</reference>
<dbReference type="HAMAP" id="MF_00242">
    <property type="entry name" value="Arg_deiminase"/>
    <property type="match status" value="1"/>
</dbReference>
<dbReference type="PRINTS" id="PR01466">
    <property type="entry name" value="ARGDEIMINASE"/>
</dbReference>
<feature type="active site" description="Amidino-cysteine intermediate" evidence="6 7">
    <location>
        <position position="398"/>
    </location>
</feature>
<evidence type="ECO:0000256" key="3">
    <source>
        <dbReference type="ARBA" id="ARBA00022503"/>
    </source>
</evidence>
<comment type="subcellular location">
    <subcellularLocation>
        <location evidence="6">Cytoplasm</location>
    </subcellularLocation>
</comment>
<dbReference type="EMBL" id="SWLG01000001">
    <property type="protein sequence ID" value="TLS38771.1"/>
    <property type="molecule type" value="Genomic_DNA"/>
</dbReference>
<evidence type="ECO:0000256" key="4">
    <source>
        <dbReference type="ARBA" id="ARBA00022801"/>
    </source>
</evidence>
<proteinExistence type="inferred from homology"/>